<dbReference type="InterPro" id="IPR052413">
    <property type="entry name" value="SUR7_domain"/>
</dbReference>
<dbReference type="InterPro" id="IPR009571">
    <property type="entry name" value="SUR7/Rim9-like_fungi"/>
</dbReference>
<accession>A0A5C3LCF0</accession>
<proteinExistence type="predicted"/>
<name>A0A5C3LCF0_COPMA</name>
<dbReference type="GO" id="GO:0031505">
    <property type="term" value="P:fungal-type cell wall organization"/>
    <property type="evidence" value="ECO:0007669"/>
    <property type="project" value="TreeGrafter"/>
</dbReference>
<keyword evidence="1" id="KW-0472">Membrane</keyword>
<sequence>MRGEFCIGLGSVLSLASLILLIFVHVGQINTTSVPRNIYMVNLDTSGYQESLFLALGQNNFSNVYARDSAAPLGEHLGLRHNYYYGLYSYCGYLTRDETSEGQCTQHVMGYRYQPLSTMLADLPRNLSSLSESFIPQITPFTDTDYSGQSTKAAYWMVLLGTVCAALAFATGIPKNNFTFCLSTLFAVAGSFLLLVGASIWTVVINRTDDVNQLLTAAANKSVPLGITVSMGHGVIILWVAFATLAASIVPYMISCCTWRG</sequence>
<evidence type="ECO:0000256" key="1">
    <source>
        <dbReference type="SAM" id="Phobius"/>
    </source>
</evidence>
<feature type="chain" id="PRO_5022966212" description="Actin cortical patch SUR7/pH-response regulator PalI" evidence="2">
    <location>
        <begin position="32"/>
        <end position="261"/>
    </location>
</feature>
<feature type="signal peptide" evidence="2">
    <location>
        <begin position="1"/>
        <end position="31"/>
    </location>
</feature>
<evidence type="ECO:0000256" key="2">
    <source>
        <dbReference type="SAM" id="SignalP"/>
    </source>
</evidence>
<reference evidence="3 4" key="1">
    <citation type="journal article" date="2019" name="Nat. Ecol. Evol.">
        <title>Megaphylogeny resolves global patterns of mushroom evolution.</title>
        <authorList>
            <person name="Varga T."/>
            <person name="Krizsan K."/>
            <person name="Foldi C."/>
            <person name="Dima B."/>
            <person name="Sanchez-Garcia M."/>
            <person name="Sanchez-Ramirez S."/>
            <person name="Szollosi G.J."/>
            <person name="Szarkandi J.G."/>
            <person name="Papp V."/>
            <person name="Albert L."/>
            <person name="Andreopoulos W."/>
            <person name="Angelini C."/>
            <person name="Antonin V."/>
            <person name="Barry K.W."/>
            <person name="Bougher N.L."/>
            <person name="Buchanan P."/>
            <person name="Buyck B."/>
            <person name="Bense V."/>
            <person name="Catcheside P."/>
            <person name="Chovatia M."/>
            <person name="Cooper J."/>
            <person name="Damon W."/>
            <person name="Desjardin D."/>
            <person name="Finy P."/>
            <person name="Geml J."/>
            <person name="Haridas S."/>
            <person name="Hughes K."/>
            <person name="Justo A."/>
            <person name="Karasinski D."/>
            <person name="Kautmanova I."/>
            <person name="Kiss B."/>
            <person name="Kocsube S."/>
            <person name="Kotiranta H."/>
            <person name="LaButti K.M."/>
            <person name="Lechner B.E."/>
            <person name="Liimatainen K."/>
            <person name="Lipzen A."/>
            <person name="Lukacs Z."/>
            <person name="Mihaltcheva S."/>
            <person name="Morgado L.N."/>
            <person name="Niskanen T."/>
            <person name="Noordeloos M.E."/>
            <person name="Ohm R.A."/>
            <person name="Ortiz-Santana B."/>
            <person name="Ovrebo C."/>
            <person name="Racz N."/>
            <person name="Riley R."/>
            <person name="Savchenko A."/>
            <person name="Shiryaev A."/>
            <person name="Soop K."/>
            <person name="Spirin V."/>
            <person name="Szebenyi C."/>
            <person name="Tomsovsky M."/>
            <person name="Tulloss R.E."/>
            <person name="Uehling J."/>
            <person name="Grigoriev I.V."/>
            <person name="Vagvolgyi C."/>
            <person name="Papp T."/>
            <person name="Martin F.M."/>
            <person name="Miettinen O."/>
            <person name="Hibbett D.S."/>
            <person name="Nagy L.G."/>
        </authorList>
    </citation>
    <scope>NUCLEOTIDE SEQUENCE [LARGE SCALE GENOMIC DNA]</scope>
    <source>
        <strain evidence="3 4">CBS 121175</strain>
    </source>
</reference>
<evidence type="ECO:0000313" key="3">
    <source>
        <dbReference type="EMBL" id="TFK30744.1"/>
    </source>
</evidence>
<dbReference type="GO" id="GO:0005886">
    <property type="term" value="C:plasma membrane"/>
    <property type="evidence" value="ECO:0007669"/>
    <property type="project" value="InterPro"/>
</dbReference>
<feature type="transmembrane region" description="Helical" evidence="1">
    <location>
        <begin position="153"/>
        <end position="173"/>
    </location>
</feature>
<feature type="transmembrane region" description="Helical" evidence="1">
    <location>
        <begin position="185"/>
        <end position="205"/>
    </location>
</feature>
<evidence type="ECO:0000313" key="4">
    <source>
        <dbReference type="Proteomes" id="UP000307440"/>
    </source>
</evidence>
<keyword evidence="2" id="KW-0732">Signal</keyword>
<dbReference type="PANTHER" id="PTHR28019:SF2">
    <property type="entry name" value="CELL MEMBRANE PROTEIN YLR413W-RELATED"/>
    <property type="match status" value="1"/>
</dbReference>
<dbReference type="Pfam" id="PF06687">
    <property type="entry name" value="SUR7"/>
    <property type="match status" value="1"/>
</dbReference>
<dbReference type="GO" id="GO:0051285">
    <property type="term" value="C:cell cortex of cell tip"/>
    <property type="evidence" value="ECO:0007669"/>
    <property type="project" value="TreeGrafter"/>
</dbReference>
<dbReference type="OrthoDB" id="3349852at2759"/>
<evidence type="ECO:0008006" key="5">
    <source>
        <dbReference type="Google" id="ProtNLM"/>
    </source>
</evidence>
<dbReference type="Proteomes" id="UP000307440">
    <property type="component" value="Unassembled WGS sequence"/>
</dbReference>
<dbReference type="AlphaFoldDB" id="A0A5C3LCF0"/>
<keyword evidence="4" id="KW-1185">Reference proteome</keyword>
<feature type="transmembrane region" description="Helical" evidence="1">
    <location>
        <begin position="225"/>
        <end position="254"/>
    </location>
</feature>
<dbReference type="PANTHER" id="PTHR28019">
    <property type="entry name" value="CELL MEMBRANE PROTEIN YLR413W-RELATED"/>
    <property type="match status" value="1"/>
</dbReference>
<protein>
    <recommendedName>
        <fullName evidence="5">Actin cortical patch SUR7/pH-response regulator PalI</fullName>
    </recommendedName>
</protein>
<dbReference type="EMBL" id="ML210146">
    <property type="protein sequence ID" value="TFK30744.1"/>
    <property type="molecule type" value="Genomic_DNA"/>
</dbReference>
<keyword evidence="1" id="KW-1133">Transmembrane helix</keyword>
<gene>
    <name evidence="3" type="ORF">FA15DRAFT_662782</name>
</gene>
<dbReference type="Gene3D" id="1.20.140.150">
    <property type="match status" value="1"/>
</dbReference>
<keyword evidence="1" id="KW-0812">Transmembrane</keyword>
<organism evidence="3 4">
    <name type="scientific">Coprinopsis marcescibilis</name>
    <name type="common">Agaric fungus</name>
    <name type="synonym">Psathyrella marcescibilis</name>
    <dbReference type="NCBI Taxonomy" id="230819"/>
    <lineage>
        <taxon>Eukaryota</taxon>
        <taxon>Fungi</taxon>
        <taxon>Dikarya</taxon>
        <taxon>Basidiomycota</taxon>
        <taxon>Agaricomycotina</taxon>
        <taxon>Agaricomycetes</taxon>
        <taxon>Agaricomycetidae</taxon>
        <taxon>Agaricales</taxon>
        <taxon>Agaricineae</taxon>
        <taxon>Psathyrellaceae</taxon>
        <taxon>Coprinopsis</taxon>
    </lineage>
</organism>